<comment type="caution">
    <text evidence="1">The sequence shown here is derived from an EMBL/GenBank/DDBJ whole genome shotgun (WGS) entry which is preliminary data.</text>
</comment>
<dbReference type="EMBL" id="MU273470">
    <property type="protein sequence ID" value="KAI0036549.1"/>
    <property type="molecule type" value="Genomic_DNA"/>
</dbReference>
<keyword evidence="2" id="KW-1185">Reference proteome</keyword>
<sequence length="110" mass="12013">MNSPLEPASPVSSVSSVDSVILLDDDPMLHESQTSSNPRPLAKRRMPPSSGRDAKARRRETGQTVGAPGNAKKEGKERREREEYVDAALAEALRKKIGDPFDDELLARSS</sequence>
<evidence type="ECO:0000313" key="2">
    <source>
        <dbReference type="Proteomes" id="UP000814128"/>
    </source>
</evidence>
<reference evidence="1" key="1">
    <citation type="submission" date="2021-02" db="EMBL/GenBank/DDBJ databases">
        <authorList>
            <consortium name="DOE Joint Genome Institute"/>
            <person name="Ahrendt S."/>
            <person name="Looney B.P."/>
            <person name="Miyauchi S."/>
            <person name="Morin E."/>
            <person name="Drula E."/>
            <person name="Courty P.E."/>
            <person name="Chicoki N."/>
            <person name="Fauchery L."/>
            <person name="Kohler A."/>
            <person name="Kuo A."/>
            <person name="Labutti K."/>
            <person name="Pangilinan J."/>
            <person name="Lipzen A."/>
            <person name="Riley R."/>
            <person name="Andreopoulos W."/>
            <person name="He G."/>
            <person name="Johnson J."/>
            <person name="Barry K.W."/>
            <person name="Grigoriev I.V."/>
            <person name="Nagy L."/>
            <person name="Hibbett D."/>
            <person name="Henrissat B."/>
            <person name="Matheny P.B."/>
            <person name="Labbe J."/>
            <person name="Martin F."/>
        </authorList>
    </citation>
    <scope>NUCLEOTIDE SEQUENCE</scope>
    <source>
        <strain evidence="1">EC-137</strain>
    </source>
</reference>
<gene>
    <name evidence="1" type="ORF">K488DRAFT_81995</name>
</gene>
<dbReference type="Proteomes" id="UP000814128">
    <property type="component" value="Unassembled WGS sequence"/>
</dbReference>
<reference evidence="1" key="2">
    <citation type="journal article" date="2022" name="New Phytol.">
        <title>Evolutionary transition to the ectomycorrhizal habit in the genomes of a hyperdiverse lineage of mushroom-forming fungi.</title>
        <authorList>
            <person name="Looney B."/>
            <person name="Miyauchi S."/>
            <person name="Morin E."/>
            <person name="Drula E."/>
            <person name="Courty P.E."/>
            <person name="Kohler A."/>
            <person name="Kuo A."/>
            <person name="LaButti K."/>
            <person name="Pangilinan J."/>
            <person name="Lipzen A."/>
            <person name="Riley R."/>
            <person name="Andreopoulos W."/>
            <person name="He G."/>
            <person name="Johnson J."/>
            <person name="Nolan M."/>
            <person name="Tritt A."/>
            <person name="Barry K.W."/>
            <person name="Grigoriev I.V."/>
            <person name="Nagy L.G."/>
            <person name="Hibbett D."/>
            <person name="Henrissat B."/>
            <person name="Matheny P.B."/>
            <person name="Labbe J."/>
            <person name="Martin F.M."/>
        </authorList>
    </citation>
    <scope>NUCLEOTIDE SEQUENCE</scope>
    <source>
        <strain evidence="1">EC-137</strain>
    </source>
</reference>
<proteinExistence type="predicted"/>
<evidence type="ECO:0000313" key="1">
    <source>
        <dbReference type="EMBL" id="KAI0036549.1"/>
    </source>
</evidence>
<organism evidence="1 2">
    <name type="scientific">Vararia minispora EC-137</name>
    <dbReference type="NCBI Taxonomy" id="1314806"/>
    <lineage>
        <taxon>Eukaryota</taxon>
        <taxon>Fungi</taxon>
        <taxon>Dikarya</taxon>
        <taxon>Basidiomycota</taxon>
        <taxon>Agaricomycotina</taxon>
        <taxon>Agaricomycetes</taxon>
        <taxon>Russulales</taxon>
        <taxon>Lachnocladiaceae</taxon>
        <taxon>Vararia</taxon>
    </lineage>
</organism>
<accession>A0ACB8QXC0</accession>
<protein>
    <submittedName>
        <fullName evidence="1">Uncharacterized protein</fullName>
    </submittedName>
</protein>
<name>A0ACB8QXC0_9AGAM</name>